<accession>W5TL18</accession>
<evidence type="ECO:0000313" key="3">
    <source>
        <dbReference type="Proteomes" id="UP000019150"/>
    </source>
</evidence>
<evidence type="ECO:0000256" key="1">
    <source>
        <dbReference type="SAM" id="MobiDB-lite"/>
    </source>
</evidence>
<gene>
    <name evidence="2" type="ORF">NONO_c51680</name>
</gene>
<sequence length="110" mass="12078">MKALEDLRTTALETMNAVLGSPVTTELIHRTTDARESVLRAQEVLLATLNLPTATEFSLLHGRVRSVSERLDTIEDQLDELVGQMRALSTTPRGPTSAEIRTHDRTGGQP</sequence>
<dbReference type="Proteomes" id="UP000019150">
    <property type="component" value="Chromosome"/>
</dbReference>
<reference evidence="2 3" key="1">
    <citation type="journal article" date="2014" name="Appl. Environ. Microbiol.">
        <title>Insights into the Microbial Degradation of Rubber and Gutta-Percha by Analysis of the Complete Genome of Nocardia nova SH22a.</title>
        <authorList>
            <person name="Luo Q."/>
            <person name="Hiessl S."/>
            <person name="Poehlein A."/>
            <person name="Daniel R."/>
            <person name="Steinbuchel A."/>
        </authorList>
    </citation>
    <scope>NUCLEOTIDE SEQUENCE [LARGE SCALE GENOMIC DNA]</scope>
    <source>
        <strain evidence="2">SH22a</strain>
    </source>
</reference>
<dbReference type="AlphaFoldDB" id="W5TL18"/>
<feature type="compositionally biased region" description="Basic and acidic residues" evidence="1">
    <location>
        <begin position="100"/>
        <end position="110"/>
    </location>
</feature>
<dbReference type="HOGENOM" id="CLU_2168337_0_0_11"/>
<dbReference type="RefSeq" id="WP_025351337.1">
    <property type="nucleotide sequence ID" value="NZ_CP006850.1"/>
</dbReference>
<keyword evidence="3" id="KW-1185">Reference proteome</keyword>
<evidence type="ECO:0000313" key="2">
    <source>
        <dbReference type="EMBL" id="AHH19952.1"/>
    </source>
</evidence>
<name>W5TL18_9NOCA</name>
<dbReference type="PATRIC" id="fig|1415166.3.peg.5329"/>
<proteinExistence type="predicted"/>
<protein>
    <submittedName>
        <fullName evidence="2">Uncharacterized protein</fullName>
    </submittedName>
</protein>
<feature type="region of interest" description="Disordered" evidence="1">
    <location>
        <begin position="85"/>
        <end position="110"/>
    </location>
</feature>
<dbReference type="STRING" id="1415166.NONO_c51680"/>
<organism evidence="2 3">
    <name type="scientific">Nocardia nova SH22a</name>
    <dbReference type="NCBI Taxonomy" id="1415166"/>
    <lineage>
        <taxon>Bacteria</taxon>
        <taxon>Bacillati</taxon>
        <taxon>Actinomycetota</taxon>
        <taxon>Actinomycetes</taxon>
        <taxon>Mycobacteriales</taxon>
        <taxon>Nocardiaceae</taxon>
        <taxon>Nocardia</taxon>
    </lineage>
</organism>
<dbReference type="eggNOG" id="ENOG502ZMUB">
    <property type="taxonomic scope" value="Bacteria"/>
</dbReference>
<dbReference type="KEGG" id="nno:NONO_c51680"/>
<dbReference type="EMBL" id="CP006850">
    <property type="protein sequence ID" value="AHH19952.1"/>
    <property type="molecule type" value="Genomic_DNA"/>
</dbReference>